<organism evidence="2">
    <name type="scientific">Arundo donax</name>
    <name type="common">Giant reed</name>
    <name type="synonym">Donax arundinaceus</name>
    <dbReference type="NCBI Taxonomy" id="35708"/>
    <lineage>
        <taxon>Eukaryota</taxon>
        <taxon>Viridiplantae</taxon>
        <taxon>Streptophyta</taxon>
        <taxon>Embryophyta</taxon>
        <taxon>Tracheophyta</taxon>
        <taxon>Spermatophyta</taxon>
        <taxon>Magnoliopsida</taxon>
        <taxon>Liliopsida</taxon>
        <taxon>Poales</taxon>
        <taxon>Poaceae</taxon>
        <taxon>PACMAD clade</taxon>
        <taxon>Arundinoideae</taxon>
        <taxon>Arundineae</taxon>
        <taxon>Arundo</taxon>
    </lineage>
</organism>
<dbReference type="AlphaFoldDB" id="A0A0A9EVV7"/>
<feature type="compositionally biased region" description="Basic and acidic residues" evidence="1">
    <location>
        <begin position="17"/>
        <end position="35"/>
    </location>
</feature>
<reference evidence="2" key="2">
    <citation type="journal article" date="2015" name="Data Brief">
        <title>Shoot transcriptome of the giant reed, Arundo donax.</title>
        <authorList>
            <person name="Barrero R.A."/>
            <person name="Guerrero F.D."/>
            <person name="Moolhuijzen P."/>
            <person name="Goolsby J.A."/>
            <person name="Tidwell J."/>
            <person name="Bellgard S.E."/>
            <person name="Bellgard M.I."/>
        </authorList>
    </citation>
    <scope>NUCLEOTIDE SEQUENCE</scope>
    <source>
        <tissue evidence="2">Shoot tissue taken approximately 20 cm above the soil surface</tissue>
    </source>
</reference>
<reference evidence="2" key="1">
    <citation type="submission" date="2014-09" db="EMBL/GenBank/DDBJ databases">
        <authorList>
            <person name="Magalhaes I.L.F."/>
            <person name="Oliveira U."/>
            <person name="Santos F.R."/>
            <person name="Vidigal T.H.D.A."/>
            <person name="Brescovit A.D."/>
            <person name="Santos A.J."/>
        </authorList>
    </citation>
    <scope>NUCLEOTIDE SEQUENCE</scope>
    <source>
        <tissue evidence="2">Shoot tissue taken approximately 20 cm above the soil surface</tissue>
    </source>
</reference>
<sequence length="52" mass="6127">MKMDSKARGEILGSKHIRWEHGTVKTRTKKTETKYTTRSTRGAKRMPRMLYS</sequence>
<evidence type="ECO:0000256" key="1">
    <source>
        <dbReference type="SAM" id="MobiDB-lite"/>
    </source>
</evidence>
<feature type="compositionally biased region" description="Basic residues" evidence="1">
    <location>
        <begin position="41"/>
        <end position="52"/>
    </location>
</feature>
<dbReference type="EMBL" id="GBRH01193669">
    <property type="protein sequence ID" value="JAE04227.1"/>
    <property type="molecule type" value="Transcribed_RNA"/>
</dbReference>
<feature type="region of interest" description="Disordered" evidence="1">
    <location>
        <begin position="1"/>
        <end position="52"/>
    </location>
</feature>
<name>A0A0A9EVV7_ARUDO</name>
<accession>A0A0A9EVV7</accession>
<evidence type="ECO:0000313" key="2">
    <source>
        <dbReference type="EMBL" id="JAE04227.1"/>
    </source>
</evidence>
<proteinExistence type="predicted"/>
<protein>
    <submittedName>
        <fullName evidence="2">Uncharacterized protein</fullName>
    </submittedName>
</protein>